<proteinExistence type="predicted"/>
<reference evidence="3" key="1">
    <citation type="journal article" date="2019" name="Int. J. Syst. Evol. Microbiol.">
        <title>The Global Catalogue of Microorganisms (GCM) 10K type strain sequencing project: providing services to taxonomists for standard genome sequencing and annotation.</title>
        <authorList>
            <consortium name="The Broad Institute Genomics Platform"/>
            <consortium name="The Broad Institute Genome Sequencing Center for Infectious Disease"/>
            <person name="Wu L."/>
            <person name="Ma J."/>
        </authorList>
    </citation>
    <scope>NUCLEOTIDE SEQUENCE [LARGE SCALE GENOMIC DNA]</scope>
    <source>
        <strain evidence="3">JCM 16961</strain>
    </source>
</reference>
<dbReference type="EMBL" id="BAABCJ010000001">
    <property type="protein sequence ID" value="GAA3697874.1"/>
    <property type="molecule type" value="Genomic_DNA"/>
</dbReference>
<feature type="region of interest" description="Disordered" evidence="1">
    <location>
        <begin position="1"/>
        <end position="21"/>
    </location>
</feature>
<evidence type="ECO:0000313" key="3">
    <source>
        <dbReference type="Proteomes" id="UP001501536"/>
    </source>
</evidence>
<dbReference type="Proteomes" id="UP001501536">
    <property type="component" value="Unassembled WGS sequence"/>
</dbReference>
<name>A0ABP7CXS6_9MICC</name>
<sequence>MAFDTSGLQGWPDPATIKTDAGQLPKKGKEIHEVVGDCATEWAAVDGAYREGPGRDAVVQAMTMPLAHATAVEVVAEQAKGHLETYAETVTELKTRKTNLESRISTFNSNASSSDPDVENPEFGYGSQAEIQGKINDLVADLTAAADTCAKDINGIDVTDDGFVDLLTEKEAGLATGLLGGGLALTMFEDVRFSQLTIVQTTYQRWKLTAITVPSRVIVTPNGRYIATVTLVQETLETMTVTDVTRRTWTQRQFLNLRPEINEYLYRNSAKYRAHVDAHPNRWAPMGPGNRPAWWRPDQKLTNFVDDFRTSNGWTKFVRGAGPVLSVVMAGLTYRDEYEDAKARLLEEHPDWSESEIHNRALYESATRGTTKVALDVGAGMTGAAIGTMIGGPLGTVVGFGVGIGISYLMDATGFKDWAAEGVTDLVDGAGELLDDAGDALSDAWNSIF</sequence>
<comment type="caution">
    <text evidence="2">The sequence shown here is derived from an EMBL/GenBank/DDBJ whole genome shotgun (WGS) entry which is preliminary data.</text>
</comment>
<evidence type="ECO:0008006" key="4">
    <source>
        <dbReference type="Google" id="ProtNLM"/>
    </source>
</evidence>
<organism evidence="2 3">
    <name type="scientific">Zhihengliuella alba</name>
    <dbReference type="NCBI Taxonomy" id="547018"/>
    <lineage>
        <taxon>Bacteria</taxon>
        <taxon>Bacillati</taxon>
        <taxon>Actinomycetota</taxon>
        <taxon>Actinomycetes</taxon>
        <taxon>Micrococcales</taxon>
        <taxon>Micrococcaceae</taxon>
        <taxon>Zhihengliuella</taxon>
    </lineage>
</organism>
<protein>
    <recommendedName>
        <fullName evidence="4">WXG100 family type VII secretion target</fullName>
    </recommendedName>
</protein>
<evidence type="ECO:0000256" key="1">
    <source>
        <dbReference type="SAM" id="MobiDB-lite"/>
    </source>
</evidence>
<evidence type="ECO:0000313" key="2">
    <source>
        <dbReference type="EMBL" id="GAA3697874.1"/>
    </source>
</evidence>
<keyword evidence="3" id="KW-1185">Reference proteome</keyword>
<dbReference type="RefSeq" id="WP_344880429.1">
    <property type="nucleotide sequence ID" value="NZ_BAABCJ010000001.1"/>
</dbReference>
<accession>A0ABP7CXS6</accession>
<gene>
    <name evidence="2" type="ORF">GCM10022377_08480</name>
</gene>